<organism evidence="2 3">
    <name type="scientific">Scytonema hofmannii PCC 7110</name>
    <dbReference type="NCBI Taxonomy" id="128403"/>
    <lineage>
        <taxon>Bacteria</taxon>
        <taxon>Bacillati</taxon>
        <taxon>Cyanobacteriota</taxon>
        <taxon>Cyanophyceae</taxon>
        <taxon>Nostocales</taxon>
        <taxon>Scytonemataceae</taxon>
        <taxon>Scytonema</taxon>
    </lineage>
</organism>
<dbReference type="STRING" id="128403.WA1_17310"/>
<proteinExistence type="predicted"/>
<comment type="caution">
    <text evidence="2">The sequence shown here is derived from an EMBL/GenBank/DDBJ whole genome shotgun (WGS) entry which is preliminary data.</text>
</comment>
<name>A0A139XAQ8_9CYAN</name>
<feature type="transmembrane region" description="Helical" evidence="1">
    <location>
        <begin position="18"/>
        <end position="39"/>
    </location>
</feature>
<keyword evidence="3" id="KW-1185">Reference proteome</keyword>
<dbReference type="EMBL" id="ANNX02000020">
    <property type="protein sequence ID" value="KYC41787.1"/>
    <property type="molecule type" value="Genomic_DNA"/>
</dbReference>
<keyword evidence="1" id="KW-1133">Transmembrane helix</keyword>
<protein>
    <submittedName>
        <fullName evidence="2">Uncharacterized protein</fullName>
    </submittedName>
</protein>
<accession>A0A139XAQ8</accession>
<dbReference type="AlphaFoldDB" id="A0A139XAQ8"/>
<evidence type="ECO:0000256" key="1">
    <source>
        <dbReference type="SAM" id="Phobius"/>
    </source>
</evidence>
<gene>
    <name evidence="2" type="ORF">WA1_17310</name>
</gene>
<evidence type="ECO:0000313" key="3">
    <source>
        <dbReference type="Proteomes" id="UP000076925"/>
    </source>
</evidence>
<keyword evidence="1" id="KW-0472">Membrane</keyword>
<keyword evidence="1" id="KW-0812">Transmembrane</keyword>
<dbReference type="Proteomes" id="UP000076925">
    <property type="component" value="Unassembled WGS sequence"/>
</dbReference>
<sequence length="75" mass="8630">MVTKTTATRINTIKRKHLVYSLITGLIIGSIIGAPLGWITHRYYYQQRLAQFLLCREQNRNQPAAYVDSICGRSF</sequence>
<evidence type="ECO:0000313" key="2">
    <source>
        <dbReference type="EMBL" id="KYC41787.1"/>
    </source>
</evidence>
<reference evidence="2 3" key="1">
    <citation type="journal article" date="2013" name="Genome Biol. Evol.">
        <title>Genomes of Stigonematalean cyanobacteria (subsection V) and the evolution of oxygenic photosynthesis from prokaryotes to plastids.</title>
        <authorList>
            <person name="Dagan T."/>
            <person name="Roettger M."/>
            <person name="Stucken K."/>
            <person name="Landan G."/>
            <person name="Koch R."/>
            <person name="Major P."/>
            <person name="Gould S.B."/>
            <person name="Goremykin V.V."/>
            <person name="Rippka R."/>
            <person name="Tandeau de Marsac N."/>
            <person name="Gugger M."/>
            <person name="Lockhart P.J."/>
            <person name="Allen J.F."/>
            <person name="Brune I."/>
            <person name="Maus I."/>
            <person name="Puhler A."/>
            <person name="Martin W.F."/>
        </authorList>
    </citation>
    <scope>NUCLEOTIDE SEQUENCE [LARGE SCALE GENOMIC DNA]</scope>
    <source>
        <strain evidence="2 3">PCC 7110</strain>
    </source>
</reference>